<dbReference type="InParanoid" id="A0A165NBU8"/>
<sequence length="95" mass="10890">MRSTIHVLVHFVALPDSVCTVRQHHSRAVVFRGKESYHRPQHFCGDKCHWELSWSPESRGFMSVSVREPESASLHGVVRLVELVDLQDGKCHENT</sequence>
<evidence type="ECO:0000313" key="2">
    <source>
        <dbReference type="Proteomes" id="UP000077266"/>
    </source>
</evidence>
<accession>A0A165NBU8</accession>
<evidence type="ECO:0000313" key="1">
    <source>
        <dbReference type="EMBL" id="KZW00519.1"/>
    </source>
</evidence>
<keyword evidence="2" id="KW-1185">Reference proteome</keyword>
<dbReference type="AlphaFoldDB" id="A0A165NBU8"/>
<organism evidence="1 2">
    <name type="scientific">Exidia glandulosa HHB12029</name>
    <dbReference type="NCBI Taxonomy" id="1314781"/>
    <lineage>
        <taxon>Eukaryota</taxon>
        <taxon>Fungi</taxon>
        <taxon>Dikarya</taxon>
        <taxon>Basidiomycota</taxon>
        <taxon>Agaricomycotina</taxon>
        <taxon>Agaricomycetes</taxon>
        <taxon>Auriculariales</taxon>
        <taxon>Exidiaceae</taxon>
        <taxon>Exidia</taxon>
    </lineage>
</organism>
<protein>
    <submittedName>
        <fullName evidence="1">Uncharacterized protein</fullName>
    </submittedName>
</protein>
<proteinExistence type="predicted"/>
<dbReference type="Proteomes" id="UP000077266">
    <property type="component" value="Unassembled WGS sequence"/>
</dbReference>
<name>A0A165NBU8_EXIGL</name>
<dbReference type="EMBL" id="KV425900">
    <property type="protein sequence ID" value="KZW00519.1"/>
    <property type="molecule type" value="Genomic_DNA"/>
</dbReference>
<gene>
    <name evidence="1" type="ORF">EXIGLDRAFT_143693</name>
</gene>
<reference evidence="1 2" key="1">
    <citation type="journal article" date="2016" name="Mol. Biol. Evol.">
        <title>Comparative Genomics of Early-Diverging Mushroom-Forming Fungi Provides Insights into the Origins of Lignocellulose Decay Capabilities.</title>
        <authorList>
            <person name="Nagy L.G."/>
            <person name="Riley R."/>
            <person name="Tritt A."/>
            <person name="Adam C."/>
            <person name="Daum C."/>
            <person name="Floudas D."/>
            <person name="Sun H."/>
            <person name="Yadav J.S."/>
            <person name="Pangilinan J."/>
            <person name="Larsson K.H."/>
            <person name="Matsuura K."/>
            <person name="Barry K."/>
            <person name="Labutti K."/>
            <person name="Kuo R."/>
            <person name="Ohm R.A."/>
            <person name="Bhattacharya S.S."/>
            <person name="Shirouzu T."/>
            <person name="Yoshinaga Y."/>
            <person name="Martin F.M."/>
            <person name="Grigoriev I.V."/>
            <person name="Hibbett D.S."/>
        </authorList>
    </citation>
    <scope>NUCLEOTIDE SEQUENCE [LARGE SCALE GENOMIC DNA]</scope>
    <source>
        <strain evidence="1 2">HHB12029</strain>
    </source>
</reference>